<evidence type="ECO:0000256" key="3">
    <source>
        <dbReference type="PROSITE-ProRule" id="PRU00284"/>
    </source>
</evidence>
<dbReference type="Proteomes" id="UP000187485">
    <property type="component" value="Unassembled WGS sequence"/>
</dbReference>
<dbReference type="SUPFAM" id="SSF58104">
    <property type="entry name" value="Methyl-accepting chemotaxis protein (MCP) signaling domain"/>
    <property type="match status" value="1"/>
</dbReference>
<dbReference type="GO" id="GO:0016020">
    <property type="term" value="C:membrane"/>
    <property type="evidence" value="ECO:0007669"/>
    <property type="project" value="InterPro"/>
</dbReference>
<dbReference type="PRINTS" id="PR00260">
    <property type="entry name" value="CHEMTRNSDUCR"/>
</dbReference>
<comment type="similarity">
    <text evidence="2">Belongs to the methyl-accepting chemotaxis (MCP) protein family.</text>
</comment>
<keyword evidence="6" id="KW-1185">Reference proteome</keyword>
<dbReference type="GO" id="GO:0006935">
    <property type="term" value="P:chemotaxis"/>
    <property type="evidence" value="ECO:0007669"/>
    <property type="project" value="InterPro"/>
</dbReference>
<evidence type="ECO:0000313" key="5">
    <source>
        <dbReference type="EMBL" id="GAV22599.1"/>
    </source>
</evidence>
<feature type="domain" description="Methyl-accepting transducer" evidence="4">
    <location>
        <begin position="72"/>
        <end position="272"/>
    </location>
</feature>
<dbReference type="OrthoDB" id="3192at2"/>
<evidence type="ECO:0000313" key="6">
    <source>
        <dbReference type="Proteomes" id="UP000187485"/>
    </source>
</evidence>
<dbReference type="EMBL" id="BDJK01000015">
    <property type="protein sequence ID" value="GAV22599.1"/>
    <property type="molecule type" value="Genomic_DNA"/>
</dbReference>
<dbReference type="STRING" id="870242.cpu_11090"/>
<dbReference type="Gene3D" id="1.10.287.950">
    <property type="entry name" value="Methyl-accepting chemotaxis protein"/>
    <property type="match status" value="1"/>
</dbReference>
<dbReference type="InterPro" id="IPR004090">
    <property type="entry name" value="Chemotax_Me-accpt_rcpt"/>
</dbReference>
<sequence length="272" mass="29798">MRLLDAYLKVAENLKELLGDEVLVVIADLENYIWYRPAVDIDLNIYPGMPVPSTSVSRRVMDTRKRVETYVPLEKSAFGKPYVAKAMPIIEDGVLQGAIALVTSTEKRDLVQRAIGELESSIKEINKAAEELSSSATNFSGEFAALAQRAGVISNDANEIRQLVDLINSIADKTHILGLNAAIEAARVGNQGKGFAVVAEEIRKLAQQSKFAVKDIAGKIEKILGEILALAQSIEEFSGLSEEQTAISEELHSTLNNLEQMARELSRLAEKF</sequence>
<gene>
    <name evidence="5" type="ORF">cpu_11090</name>
</gene>
<evidence type="ECO:0000256" key="1">
    <source>
        <dbReference type="ARBA" id="ARBA00023224"/>
    </source>
</evidence>
<organism evidence="5 6">
    <name type="scientific">Carboxydothermus pertinax</name>
    <dbReference type="NCBI Taxonomy" id="870242"/>
    <lineage>
        <taxon>Bacteria</taxon>
        <taxon>Bacillati</taxon>
        <taxon>Bacillota</taxon>
        <taxon>Clostridia</taxon>
        <taxon>Thermoanaerobacterales</taxon>
        <taxon>Thermoanaerobacteraceae</taxon>
        <taxon>Carboxydothermus</taxon>
    </lineage>
</organism>
<protein>
    <recommendedName>
        <fullName evidence="4">Methyl-accepting transducer domain-containing protein</fullName>
    </recommendedName>
</protein>
<evidence type="ECO:0000256" key="2">
    <source>
        <dbReference type="ARBA" id="ARBA00029447"/>
    </source>
</evidence>
<dbReference type="PANTHER" id="PTHR32089:SF112">
    <property type="entry name" value="LYSOZYME-LIKE PROTEIN-RELATED"/>
    <property type="match status" value="1"/>
</dbReference>
<dbReference type="Pfam" id="PF00015">
    <property type="entry name" value="MCPsignal"/>
    <property type="match status" value="1"/>
</dbReference>
<dbReference type="InterPro" id="IPR004089">
    <property type="entry name" value="MCPsignal_dom"/>
</dbReference>
<keyword evidence="1 3" id="KW-0807">Transducer</keyword>
<evidence type="ECO:0000259" key="4">
    <source>
        <dbReference type="PROSITE" id="PS50111"/>
    </source>
</evidence>
<dbReference type="GO" id="GO:0007165">
    <property type="term" value="P:signal transduction"/>
    <property type="evidence" value="ECO:0007669"/>
    <property type="project" value="UniProtKB-KW"/>
</dbReference>
<proteinExistence type="inferred from homology"/>
<reference evidence="6" key="1">
    <citation type="submission" date="2016-12" db="EMBL/GenBank/DDBJ databases">
        <title>Draft Genome Sequences od Carboxydothermus pertinax and islandicus, Hydrogenogenic Carboxydotrophic Bacteria.</title>
        <authorList>
            <person name="Fukuyama Y."/>
            <person name="Ohmae K."/>
            <person name="Yoneda Y."/>
            <person name="Yoshida T."/>
            <person name="Sako Y."/>
        </authorList>
    </citation>
    <scope>NUCLEOTIDE SEQUENCE [LARGE SCALE GENOMIC DNA]</scope>
    <source>
        <strain evidence="6">Ug1</strain>
    </source>
</reference>
<comment type="caution">
    <text evidence="5">The sequence shown here is derived from an EMBL/GenBank/DDBJ whole genome shotgun (WGS) entry which is preliminary data.</text>
</comment>
<dbReference type="RefSeq" id="WP_075859077.1">
    <property type="nucleotide sequence ID" value="NZ_BDJK01000015.1"/>
</dbReference>
<dbReference type="GO" id="GO:0004888">
    <property type="term" value="F:transmembrane signaling receptor activity"/>
    <property type="evidence" value="ECO:0007669"/>
    <property type="project" value="InterPro"/>
</dbReference>
<dbReference type="PANTHER" id="PTHR32089">
    <property type="entry name" value="METHYL-ACCEPTING CHEMOTAXIS PROTEIN MCPB"/>
    <property type="match status" value="1"/>
</dbReference>
<accession>A0A1L8CUT1</accession>
<name>A0A1L8CUT1_9THEO</name>
<dbReference type="PROSITE" id="PS50111">
    <property type="entry name" value="CHEMOTAXIS_TRANSDUC_2"/>
    <property type="match status" value="1"/>
</dbReference>
<dbReference type="AlphaFoldDB" id="A0A1L8CUT1"/>
<dbReference type="SMART" id="SM00283">
    <property type="entry name" value="MA"/>
    <property type="match status" value="1"/>
</dbReference>